<organism evidence="3 4">
    <name type="scientific">Anopheles maculatus</name>
    <dbReference type="NCBI Taxonomy" id="74869"/>
    <lineage>
        <taxon>Eukaryota</taxon>
        <taxon>Metazoa</taxon>
        <taxon>Ecdysozoa</taxon>
        <taxon>Arthropoda</taxon>
        <taxon>Hexapoda</taxon>
        <taxon>Insecta</taxon>
        <taxon>Pterygota</taxon>
        <taxon>Neoptera</taxon>
        <taxon>Endopterygota</taxon>
        <taxon>Diptera</taxon>
        <taxon>Nematocera</taxon>
        <taxon>Culicoidea</taxon>
        <taxon>Culicidae</taxon>
        <taxon>Anophelinae</taxon>
        <taxon>Anopheles</taxon>
        <taxon>Anopheles maculatus group</taxon>
    </lineage>
</organism>
<keyword evidence="1" id="KW-0175">Coiled coil</keyword>
<proteinExistence type="predicted"/>
<dbReference type="VEuPathDB" id="VectorBase:AMAM015700"/>
<evidence type="ECO:0000313" key="4">
    <source>
        <dbReference type="Proteomes" id="UP000075901"/>
    </source>
</evidence>
<feature type="coiled-coil region" evidence="1">
    <location>
        <begin position="1"/>
        <end position="28"/>
    </location>
</feature>
<dbReference type="AlphaFoldDB" id="A0A182SY00"/>
<evidence type="ECO:0000313" key="3">
    <source>
        <dbReference type="EnsemblMetazoa" id="AMAM015700-PA"/>
    </source>
</evidence>
<sequence>MEEEVSEVDQLTELLKASELEKEAMRRELELYRTGTRTVLELHSSAVGTSLGNQAVSQLGPSIRTAKRTELRARAEARKAQAYGLAHQQLLELQDAMRAEAVEEMRQQQRFGPVGGLQLAEREQQQRVSYRYALTTGWQVDGERRKSVAHKPPQQKQHRPRASQRTAQPTQKASRRRPDAILVIPAEGVSFADMYRPIRTAPALEESQKFIRIGKRTPKGNLRMELTREVDFV</sequence>
<dbReference type="Proteomes" id="UP000075901">
    <property type="component" value="Unassembled WGS sequence"/>
</dbReference>
<evidence type="ECO:0000256" key="1">
    <source>
        <dbReference type="SAM" id="Coils"/>
    </source>
</evidence>
<reference evidence="4" key="1">
    <citation type="submission" date="2013-09" db="EMBL/GenBank/DDBJ databases">
        <title>The Genome Sequence of Anopheles maculatus species B.</title>
        <authorList>
            <consortium name="The Broad Institute Genomics Platform"/>
            <person name="Neafsey D.E."/>
            <person name="Besansky N."/>
            <person name="Howell P."/>
            <person name="Walton C."/>
            <person name="Young S.K."/>
            <person name="Zeng Q."/>
            <person name="Gargeya S."/>
            <person name="Fitzgerald M."/>
            <person name="Haas B."/>
            <person name="Abouelleil A."/>
            <person name="Allen A.W."/>
            <person name="Alvarado L."/>
            <person name="Arachchi H.M."/>
            <person name="Berlin A.M."/>
            <person name="Chapman S.B."/>
            <person name="Gainer-Dewar J."/>
            <person name="Goldberg J."/>
            <person name="Griggs A."/>
            <person name="Gujja S."/>
            <person name="Hansen M."/>
            <person name="Howarth C."/>
            <person name="Imamovic A."/>
            <person name="Ireland A."/>
            <person name="Larimer J."/>
            <person name="McCowan C."/>
            <person name="Murphy C."/>
            <person name="Pearson M."/>
            <person name="Poon T.W."/>
            <person name="Priest M."/>
            <person name="Roberts A."/>
            <person name="Saif S."/>
            <person name="Shea T."/>
            <person name="Sisk P."/>
            <person name="Sykes S."/>
            <person name="Wortman J."/>
            <person name="Nusbaum C."/>
            <person name="Birren B."/>
        </authorList>
    </citation>
    <scope>NUCLEOTIDE SEQUENCE [LARGE SCALE GENOMIC DNA]</scope>
    <source>
        <strain evidence="4">maculatus3</strain>
    </source>
</reference>
<keyword evidence="4" id="KW-1185">Reference proteome</keyword>
<protein>
    <submittedName>
        <fullName evidence="3">Uncharacterized protein</fullName>
    </submittedName>
</protein>
<evidence type="ECO:0000256" key="2">
    <source>
        <dbReference type="SAM" id="MobiDB-lite"/>
    </source>
</evidence>
<name>A0A182SY00_9DIPT</name>
<feature type="compositionally biased region" description="Polar residues" evidence="2">
    <location>
        <begin position="163"/>
        <end position="172"/>
    </location>
</feature>
<reference evidence="3" key="2">
    <citation type="submission" date="2020-05" db="UniProtKB">
        <authorList>
            <consortium name="EnsemblMetazoa"/>
        </authorList>
    </citation>
    <scope>IDENTIFICATION</scope>
    <source>
        <strain evidence="3">maculatus3</strain>
    </source>
</reference>
<feature type="region of interest" description="Disordered" evidence="2">
    <location>
        <begin position="143"/>
        <end position="178"/>
    </location>
</feature>
<accession>A0A182SY00</accession>
<dbReference type="EnsemblMetazoa" id="AMAM015700-RA">
    <property type="protein sequence ID" value="AMAM015700-PA"/>
    <property type="gene ID" value="AMAM015700"/>
</dbReference>